<dbReference type="RefSeq" id="WP_206823219.1">
    <property type="nucleotide sequence ID" value="NZ_JAEMWU010000001.1"/>
</dbReference>
<dbReference type="InterPro" id="IPR042171">
    <property type="entry name" value="Acyl-CoA_hotdog"/>
</dbReference>
<feature type="domain" description="Acyl-CoA thioesterase-like C-terminal" evidence="2">
    <location>
        <begin position="141"/>
        <end position="254"/>
    </location>
</feature>
<dbReference type="SUPFAM" id="SSF54637">
    <property type="entry name" value="Thioesterase/thiol ester dehydrase-isomerase"/>
    <property type="match status" value="1"/>
</dbReference>
<dbReference type="Gene3D" id="2.40.160.210">
    <property type="entry name" value="Acyl-CoA thioesterase, double hotdog domain"/>
    <property type="match status" value="1"/>
</dbReference>
<evidence type="ECO:0000313" key="4">
    <source>
        <dbReference type="Proteomes" id="UP000664385"/>
    </source>
</evidence>
<feature type="domain" description="Acyl-CoA thioesterase-like N-terminal HotDog" evidence="1">
    <location>
        <begin position="22"/>
        <end position="106"/>
    </location>
</feature>
<dbReference type="InterPro" id="IPR049450">
    <property type="entry name" value="ACOT8-like_C"/>
</dbReference>
<gene>
    <name evidence="3" type="ORF">JF543_06025</name>
</gene>
<evidence type="ECO:0000313" key="3">
    <source>
        <dbReference type="EMBL" id="MBN8205515.1"/>
    </source>
</evidence>
<reference evidence="3" key="1">
    <citation type="submission" date="2020-12" db="EMBL/GenBank/DDBJ databases">
        <title>PHA producing bacteria isolated from mangrove.</title>
        <authorList>
            <person name="Zheng W."/>
            <person name="Yu S."/>
            <person name="Huang Y."/>
        </authorList>
    </citation>
    <scope>NUCLEOTIDE SEQUENCE</scope>
    <source>
        <strain evidence="3">GN8-5</strain>
    </source>
</reference>
<proteinExistence type="predicted"/>
<dbReference type="AlphaFoldDB" id="A0A939DV89"/>
<dbReference type="Proteomes" id="UP000664385">
    <property type="component" value="Unassembled WGS sequence"/>
</dbReference>
<dbReference type="Pfam" id="PF13622">
    <property type="entry name" value="4HBT_3"/>
    <property type="match status" value="1"/>
</dbReference>
<organism evidence="3 4">
    <name type="scientific">Microbacterium esteraromaticum</name>
    <dbReference type="NCBI Taxonomy" id="57043"/>
    <lineage>
        <taxon>Bacteria</taxon>
        <taxon>Bacillati</taxon>
        <taxon>Actinomycetota</taxon>
        <taxon>Actinomycetes</taxon>
        <taxon>Micrococcales</taxon>
        <taxon>Microbacteriaceae</taxon>
        <taxon>Microbacterium</taxon>
    </lineage>
</organism>
<dbReference type="Pfam" id="PF20789">
    <property type="entry name" value="4HBT_3C"/>
    <property type="match status" value="1"/>
</dbReference>
<evidence type="ECO:0000259" key="1">
    <source>
        <dbReference type="Pfam" id="PF13622"/>
    </source>
</evidence>
<accession>A0A939DV89</accession>
<comment type="caution">
    <text evidence="3">The sequence shown here is derived from an EMBL/GenBank/DDBJ whole genome shotgun (WGS) entry which is preliminary data.</text>
</comment>
<dbReference type="InterPro" id="IPR049449">
    <property type="entry name" value="TesB_ACOT8-like_N"/>
</dbReference>
<dbReference type="EMBL" id="JAEMWU010000001">
    <property type="protein sequence ID" value="MBN8205515.1"/>
    <property type="molecule type" value="Genomic_DNA"/>
</dbReference>
<protein>
    <submittedName>
        <fullName evidence="3">Thioesterase family protein</fullName>
    </submittedName>
</protein>
<dbReference type="InterPro" id="IPR029069">
    <property type="entry name" value="HotDog_dom_sf"/>
</dbReference>
<name>A0A939DV89_9MICO</name>
<evidence type="ECO:0000259" key="2">
    <source>
        <dbReference type="Pfam" id="PF20789"/>
    </source>
</evidence>
<sequence>MSCYFRRLSATEFEPTDHVGGAWNPDEQHVAPVLGLLAHIIEADHAVRRADTPLVLARANYDILGVIPMAAFEVSTRVVRPGRTIELVEATLSQGGRAALTLRAWMLQTGDTDDLAGTSLASMPPRVDLAGWRMDAGWQGGAIRSVEFRHRDFGPGRAQSWLRPTVPLLADEAVSARARMLGALDFANGIAIRVSPNDLLYPNVDLTASLFREPQGEWIGLDTSVSFGPGGIGLTESVLSDEAGPLGTSSQTLTLRRR</sequence>